<dbReference type="InterPro" id="IPR025055">
    <property type="entry name" value="Ena_core"/>
</dbReference>
<dbReference type="STRING" id="1503961.SAMN05421736_101579"/>
<evidence type="ECO:0000313" key="3">
    <source>
        <dbReference type="Proteomes" id="UP000198935"/>
    </source>
</evidence>
<dbReference type="Proteomes" id="UP000198935">
    <property type="component" value="Unassembled WGS sequence"/>
</dbReference>
<organism evidence="2 3">
    <name type="scientific">Evansella caseinilytica</name>
    <dbReference type="NCBI Taxonomy" id="1503961"/>
    <lineage>
        <taxon>Bacteria</taxon>
        <taxon>Bacillati</taxon>
        <taxon>Bacillota</taxon>
        <taxon>Bacilli</taxon>
        <taxon>Bacillales</taxon>
        <taxon>Bacillaceae</taxon>
        <taxon>Evansella</taxon>
    </lineage>
</organism>
<dbReference type="Pfam" id="PF13157">
    <property type="entry name" value="Enas"/>
    <property type="match status" value="1"/>
</dbReference>
<reference evidence="3" key="1">
    <citation type="submission" date="2016-10" db="EMBL/GenBank/DDBJ databases">
        <authorList>
            <person name="Varghese N."/>
            <person name="Submissions S."/>
        </authorList>
    </citation>
    <scope>NUCLEOTIDE SEQUENCE [LARGE SCALE GENOMIC DNA]</scope>
    <source>
        <strain evidence="3">SP</strain>
    </source>
</reference>
<sequence>MLENTCCKTACFLTDECGKIILDPLKPGAIHYEEISCPENRPRKCVKLPSGETVTMEEVTITISGFIAVDHHGGKRSSPVPFCTIKQLLLCAPKGTKITFTAKSFHCFSAPVAKGDKIKVFIAIGTVVEAEANVKIVVSAGECPVPAAETVRFIPASSAVKKNTCIHTRKIYDSVFFKSDICFVIEKEEEKKCPVIEKITGRIFQPCDGISKVYYKAVDMKPAALIQIENKSACCMEATVELSDDRKIIQTIDRDQQVTMDVGAIQRLLIQCRGNSESYCRGFYSLCLRH</sequence>
<evidence type="ECO:0000313" key="2">
    <source>
        <dbReference type="EMBL" id="SDY17645.1"/>
    </source>
</evidence>
<proteinExistence type="predicted"/>
<protein>
    <recommendedName>
        <fullName evidence="1">Endospore appendages core domain-containing protein</fullName>
    </recommendedName>
</protein>
<evidence type="ECO:0000259" key="1">
    <source>
        <dbReference type="Pfam" id="PF13157"/>
    </source>
</evidence>
<gene>
    <name evidence="2" type="ORF">SAMN05421736_101579</name>
</gene>
<feature type="domain" description="Endospore appendages core" evidence="1">
    <location>
        <begin position="188"/>
        <end position="289"/>
    </location>
</feature>
<name>A0A1H3HQW9_9BACI</name>
<accession>A0A1H3HQW9</accession>
<dbReference type="EMBL" id="FNPI01000001">
    <property type="protein sequence ID" value="SDY17645.1"/>
    <property type="molecule type" value="Genomic_DNA"/>
</dbReference>
<dbReference type="OrthoDB" id="2680078at2"/>
<dbReference type="AlphaFoldDB" id="A0A1H3HQW9"/>
<keyword evidence="3" id="KW-1185">Reference proteome</keyword>